<dbReference type="EMBL" id="CP031422">
    <property type="protein sequence ID" value="AZS39965.1"/>
    <property type="molecule type" value="Genomic_DNA"/>
</dbReference>
<name>A0A3Q9J874_9MICO</name>
<sequence length="281" mass="31318">MNDIERSSFPSFETVLLLWATYLHLGERRLTASMLTETWITALRAAGYSKTRKGWDGYGASTRTLPFVIDLPCPFEHRTADRRNLAHLRLIVEDTGWVTVDPDSACEGCYPDLIERWLLTCTRCEADETSRRHQPGHGLRHGFDPALGVIGSTAPLSFVLDQVLRLRDEAEAFAWLEFPEAAAAYWNQVNADARMVADADRVAERREWARRVLGAATKRPAVTASAAMTTDAAVAWLDKHEVPPIASQREALRLTHGLPGRPAKNTIEAAQSLRKSRATEA</sequence>
<evidence type="ECO:0000313" key="2">
    <source>
        <dbReference type="Proteomes" id="UP000274841"/>
    </source>
</evidence>
<protein>
    <submittedName>
        <fullName evidence="1">Uncharacterized protein</fullName>
    </submittedName>
</protein>
<dbReference type="AlphaFoldDB" id="A0A3Q9J874"/>
<gene>
    <name evidence="1" type="ORF">CVS54_01283</name>
</gene>
<organism evidence="1 2">
    <name type="scientific">Microbacterium oxydans</name>
    <dbReference type="NCBI Taxonomy" id="82380"/>
    <lineage>
        <taxon>Bacteria</taxon>
        <taxon>Bacillati</taxon>
        <taxon>Actinomycetota</taxon>
        <taxon>Actinomycetes</taxon>
        <taxon>Micrococcales</taxon>
        <taxon>Microbacteriaceae</taxon>
        <taxon>Microbacterium</taxon>
    </lineage>
</organism>
<dbReference type="KEGG" id="moy:CVS54_01283"/>
<evidence type="ECO:0000313" key="1">
    <source>
        <dbReference type="EMBL" id="AZS39965.1"/>
    </source>
</evidence>
<accession>A0A3Q9J874</accession>
<reference evidence="1 2" key="1">
    <citation type="submission" date="2018-08" db="EMBL/GenBank/DDBJ databases">
        <title>Microbacterium oxydans strain HG3.</title>
        <authorList>
            <person name="ORTET P."/>
        </authorList>
    </citation>
    <scope>NUCLEOTIDE SEQUENCE [LARGE SCALE GENOMIC DNA]</scope>
    <source>
        <strain evidence="1 2">HG3</strain>
    </source>
</reference>
<dbReference type="RefSeq" id="WP_127011969.1">
    <property type="nucleotide sequence ID" value="NZ_CP031422.1"/>
</dbReference>
<dbReference type="Proteomes" id="UP000274841">
    <property type="component" value="Chromosome"/>
</dbReference>
<proteinExistence type="predicted"/>